<evidence type="ECO:0000313" key="2">
    <source>
        <dbReference type="Proteomes" id="UP001597295"/>
    </source>
</evidence>
<accession>A0ABW5E086</accession>
<protein>
    <submittedName>
        <fullName evidence="1">PAS domain-containing protein</fullName>
    </submittedName>
</protein>
<sequence length="142" mass="16305">MLLRHWRQRAEAVGRLMPSRKDMHPEELPVDLPSVLLVDVLTGSPRYRYRLVGTREVEARGFNPTGHAVETHFYGAPLATVLRLYDTVVARRAPLHMEYPIPVRRFAAALEHANLYLPLSRDGEAVDMIMVYSDYSSVIDYR</sequence>
<gene>
    <name evidence="1" type="ORF">ACFSM5_18305</name>
</gene>
<comment type="caution">
    <text evidence="1">The sequence shown here is derived from an EMBL/GenBank/DDBJ whole genome shotgun (WGS) entry which is preliminary data.</text>
</comment>
<reference evidence="2" key="1">
    <citation type="journal article" date="2019" name="Int. J. Syst. Evol. Microbiol.">
        <title>The Global Catalogue of Microorganisms (GCM) 10K type strain sequencing project: providing services to taxonomists for standard genome sequencing and annotation.</title>
        <authorList>
            <consortium name="The Broad Institute Genomics Platform"/>
            <consortium name="The Broad Institute Genome Sequencing Center for Infectious Disease"/>
            <person name="Wu L."/>
            <person name="Ma J."/>
        </authorList>
    </citation>
    <scope>NUCLEOTIDE SEQUENCE [LARGE SCALE GENOMIC DNA]</scope>
    <source>
        <strain evidence="2">CGMCC 1.19062</strain>
    </source>
</reference>
<dbReference type="RefSeq" id="WP_379878000.1">
    <property type="nucleotide sequence ID" value="NZ_JBHUIP010000014.1"/>
</dbReference>
<keyword evidence="2" id="KW-1185">Reference proteome</keyword>
<evidence type="ECO:0000313" key="1">
    <source>
        <dbReference type="EMBL" id="MFD2264865.1"/>
    </source>
</evidence>
<organism evidence="1 2">
    <name type="scientific">Lacibacterium aquatile</name>
    <dbReference type="NCBI Taxonomy" id="1168082"/>
    <lineage>
        <taxon>Bacteria</taxon>
        <taxon>Pseudomonadati</taxon>
        <taxon>Pseudomonadota</taxon>
        <taxon>Alphaproteobacteria</taxon>
        <taxon>Rhodospirillales</taxon>
        <taxon>Rhodospirillaceae</taxon>
    </lineage>
</organism>
<dbReference type="EMBL" id="JBHUIP010000014">
    <property type="protein sequence ID" value="MFD2264865.1"/>
    <property type="molecule type" value="Genomic_DNA"/>
</dbReference>
<proteinExistence type="predicted"/>
<name>A0ABW5E086_9PROT</name>
<dbReference type="InterPro" id="IPR009922">
    <property type="entry name" value="DUF1457"/>
</dbReference>
<dbReference type="Proteomes" id="UP001597295">
    <property type="component" value="Unassembled WGS sequence"/>
</dbReference>
<dbReference type="Pfam" id="PF07310">
    <property type="entry name" value="PAS_5"/>
    <property type="match status" value="1"/>
</dbReference>